<dbReference type="Pfam" id="PF00990">
    <property type="entry name" value="GGDEF"/>
    <property type="match status" value="1"/>
</dbReference>
<dbReference type="SUPFAM" id="SSF55073">
    <property type="entry name" value="Nucleotide cyclase"/>
    <property type="match status" value="1"/>
</dbReference>
<dbReference type="InterPro" id="IPR001633">
    <property type="entry name" value="EAL_dom"/>
</dbReference>
<evidence type="ECO:0000259" key="2">
    <source>
        <dbReference type="PROSITE" id="PS50887"/>
    </source>
</evidence>
<feature type="domain" description="EAL" evidence="1">
    <location>
        <begin position="393"/>
        <end position="648"/>
    </location>
</feature>
<dbReference type="InterPro" id="IPR029016">
    <property type="entry name" value="GAF-like_dom_sf"/>
</dbReference>
<accession>A0A8A4ZBK8</accession>
<dbReference type="Gene3D" id="3.30.70.270">
    <property type="match status" value="1"/>
</dbReference>
<dbReference type="InterPro" id="IPR043128">
    <property type="entry name" value="Rev_trsase/Diguanyl_cyclase"/>
</dbReference>
<dbReference type="PROSITE" id="PS50883">
    <property type="entry name" value="EAL"/>
    <property type="match status" value="1"/>
</dbReference>
<dbReference type="SMART" id="SM00052">
    <property type="entry name" value="EAL"/>
    <property type="match status" value="1"/>
</dbReference>
<reference evidence="3" key="1">
    <citation type="submission" date="2021-03" db="EMBL/GenBank/DDBJ databases">
        <title>Pengzhenrongella sicca gen. nov., sp. nov., a new member of suborder Micrococcineae isolated from High-Arctic tundra soil.</title>
        <authorList>
            <person name="Peng F."/>
        </authorList>
    </citation>
    <scope>NUCLEOTIDE SEQUENCE</scope>
    <source>
        <strain evidence="3">LRZ-2</strain>
    </source>
</reference>
<dbReference type="KEGG" id="psic:J4E96_11210"/>
<evidence type="ECO:0000313" key="3">
    <source>
        <dbReference type="EMBL" id="QTE27976.1"/>
    </source>
</evidence>
<keyword evidence="4" id="KW-1185">Reference proteome</keyword>
<dbReference type="PANTHER" id="PTHR44757">
    <property type="entry name" value="DIGUANYLATE CYCLASE DGCP"/>
    <property type="match status" value="1"/>
</dbReference>
<dbReference type="CDD" id="cd01949">
    <property type="entry name" value="GGDEF"/>
    <property type="match status" value="1"/>
</dbReference>
<dbReference type="EMBL" id="CP071868">
    <property type="protein sequence ID" value="QTE27976.1"/>
    <property type="molecule type" value="Genomic_DNA"/>
</dbReference>
<dbReference type="InterPro" id="IPR035919">
    <property type="entry name" value="EAL_sf"/>
</dbReference>
<name>A0A8A4ZBK8_9MICO</name>
<evidence type="ECO:0000313" key="4">
    <source>
        <dbReference type="Proteomes" id="UP000663937"/>
    </source>
</evidence>
<dbReference type="NCBIfam" id="TIGR00254">
    <property type="entry name" value="GGDEF"/>
    <property type="match status" value="1"/>
</dbReference>
<dbReference type="SMART" id="SM00065">
    <property type="entry name" value="GAF"/>
    <property type="match status" value="1"/>
</dbReference>
<dbReference type="PROSITE" id="PS50887">
    <property type="entry name" value="GGDEF"/>
    <property type="match status" value="1"/>
</dbReference>
<dbReference type="RefSeq" id="WP_227422201.1">
    <property type="nucleotide sequence ID" value="NZ_CP071868.1"/>
</dbReference>
<dbReference type="InterPro" id="IPR000160">
    <property type="entry name" value="GGDEF_dom"/>
</dbReference>
<evidence type="ECO:0000259" key="1">
    <source>
        <dbReference type="PROSITE" id="PS50883"/>
    </source>
</evidence>
<dbReference type="Gene3D" id="3.30.450.40">
    <property type="match status" value="1"/>
</dbReference>
<proteinExistence type="predicted"/>
<dbReference type="InterPro" id="IPR029787">
    <property type="entry name" value="Nucleotide_cyclase"/>
</dbReference>
<feature type="domain" description="GGDEF" evidence="2">
    <location>
        <begin position="251"/>
        <end position="384"/>
    </location>
</feature>
<dbReference type="Pfam" id="PF13185">
    <property type="entry name" value="GAF_2"/>
    <property type="match status" value="1"/>
</dbReference>
<dbReference type="SMART" id="SM00267">
    <property type="entry name" value="GGDEF"/>
    <property type="match status" value="1"/>
</dbReference>
<dbReference type="CDD" id="cd01948">
    <property type="entry name" value="EAL"/>
    <property type="match status" value="1"/>
</dbReference>
<dbReference type="PANTHER" id="PTHR44757:SF2">
    <property type="entry name" value="BIOFILM ARCHITECTURE MAINTENANCE PROTEIN MBAA"/>
    <property type="match status" value="1"/>
</dbReference>
<dbReference type="Proteomes" id="UP000663937">
    <property type="component" value="Chromosome"/>
</dbReference>
<sequence length="662" mass="70481">MSESSAPRTHGILRPRGGSLGEVERVVAADAVPAGAQPGDALADEARISSILAEFARTMLTDFPIQRIVDQLVQRIVGALPITAAGVTLIEPGVTPHYLAASDAHALRFEQLQSELGEGPCLTSFASGEPTAVPDLARDTRYPSFGPAALAAGMAAVFTFPLRHDAGPLGALDLYRDVPGPLDPQAQAAAQTLADVAAAYILNARAREESARVADGFREQSLHDTLTGLPNRVLLKERLERASARAQRTHGAAAVLFVDLDHFKRVNDSHGHHAGDELLVAVAERLAGLVRPGDTLARVSGDEFVFLCEDLRDTRDADVVIRRIEAAFTRPFELPELSLAVSASVGIAYSGAGERVTDNLVIEADRAMYQAKRLGGATHQVLDLRASRVGLASDQLEADVRAALDTDQLAVAYQPIVRAADGQLKGVEALMRWTHPDRGPISPHAAIAAAERIGAIDSLGGWVLTRSCEDWLGWTTAHPDLALDLSVNVSGRQLMARDYPGTLERVLDSTGMDPQALVLEVTEGILLEESGRIVRTLAAIRDLGVRLALDDFGTGFCSLTYLRRFPIDIVKIDQSFVAEMGTDPASGAIVEAIARLAHVLNLSVTAEGVETEEQRAGVLDVGCDLAQGYLFARPMAAADLAARLERPDGVGAGAYRVASPPR</sequence>
<gene>
    <name evidence="3" type="ORF">J4E96_11210</name>
</gene>
<dbReference type="Gene3D" id="3.20.20.450">
    <property type="entry name" value="EAL domain"/>
    <property type="match status" value="1"/>
</dbReference>
<protein>
    <submittedName>
        <fullName evidence="3">GGDEF domain-containing protein</fullName>
    </submittedName>
</protein>
<dbReference type="Pfam" id="PF00563">
    <property type="entry name" value="EAL"/>
    <property type="match status" value="1"/>
</dbReference>
<dbReference type="InterPro" id="IPR052155">
    <property type="entry name" value="Biofilm_reg_signaling"/>
</dbReference>
<dbReference type="AlphaFoldDB" id="A0A8A4ZBK8"/>
<dbReference type="SUPFAM" id="SSF141868">
    <property type="entry name" value="EAL domain-like"/>
    <property type="match status" value="1"/>
</dbReference>
<dbReference type="InterPro" id="IPR003018">
    <property type="entry name" value="GAF"/>
</dbReference>
<organism evidence="3 4">
    <name type="scientific">Pengzhenrongella sicca</name>
    <dbReference type="NCBI Taxonomy" id="2819238"/>
    <lineage>
        <taxon>Bacteria</taxon>
        <taxon>Bacillati</taxon>
        <taxon>Actinomycetota</taxon>
        <taxon>Actinomycetes</taxon>
        <taxon>Micrococcales</taxon>
        <taxon>Pengzhenrongella</taxon>
    </lineage>
</organism>
<dbReference type="SUPFAM" id="SSF55781">
    <property type="entry name" value="GAF domain-like"/>
    <property type="match status" value="1"/>
</dbReference>